<comment type="caution">
    <text evidence="1">The sequence shown here is derived from an EMBL/GenBank/DDBJ whole genome shotgun (WGS) entry which is preliminary data.</text>
</comment>
<dbReference type="RefSeq" id="WP_152604892.1">
    <property type="nucleotide sequence ID" value="NZ_JBKAGJ010000024.1"/>
</dbReference>
<evidence type="ECO:0000313" key="1">
    <source>
        <dbReference type="EMBL" id="KGE89293.1"/>
    </source>
</evidence>
<accession>A0A098SCB3</accession>
<dbReference type="AlphaFoldDB" id="A0A098SCB3"/>
<reference evidence="1 2" key="1">
    <citation type="journal article" date="2014" name="Int. J. Syst. Evol. Microbiol.">
        <title>Phaeodactylibacter xiamenensis gen. nov., sp. nov., a member of the family Saprospiraceae isolated from the marine alga Phaeodactylum tricornutum.</title>
        <authorList>
            <person name="Chen Z.Jr."/>
            <person name="Lei X."/>
            <person name="Lai Q."/>
            <person name="Li Y."/>
            <person name="Zhang B."/>
            <person name="Zhang J."/>
            <person name="Zhang H."/>
            <person name="Yang L."/>
            <person name="Zheng W."/>
            <person name="Tian Y."/>
            <person name="Yu Z."/>
            <person name="Xu H.Jr."/>
            <person name="Zheng T."/>
        </authorList>
    </citation>
    <scope>NUCLEOTIDE SEQUENCE [LARGE SCALE GENOMIC DNA]</scope>
    <source>
        <strain evidence="1 2">KD52</strain>
    </source>
</reference>
<dbReference type="EMBL" id="JPOS01000010">
    <property type="protein sequence ID" value="KGE89293.1"/>
    <property type="molecule type" value="Genomic_DNA"/>
</dbReference>
<dbReference type="Proteomes" id="UP000029736">
    <property type="component" value="Unassembled WGS sequence"/>
</dbReference>
<gene>
    <name evidence="1" type="ORF">IX84_02870</name>
</gene>
<evidence type="ECO:0000313" key="2">
    <source>
        <dbReference type="Proteomes" id="UP000029736"/>
    </source>
</evidence>
<name>A0A098SCB3_9BACT</name>
<protein>
    <recommendedName>
        <fullName evidence="3">DUF4143 domain-containing protein</fullName>
    </recommendedName>
</protein>
<sequence>MLLNVGGQIRPIEIKSGTTYRNDYFKQLDWFSKTADVPLFQPTVIYGGEDSQPIGDHFLMSWREVGSLVA</sequence>
<keyword evidence="2" id="KW-1185">Reference proteome</keyword>
<evidence type="ECO:0008006" key="3">
    <source>
        <dbReference type="Google" id="ProtNLM"/>
    </source>
</evidence>
<proteinExistence type="predicted"/>
<organism evidence="1 2">
    <name type="scientific">Phaeodactylibacter xiamenensis</name>
    <dbReference type="NCBI Taxonomy" id="1524460"/>
    <lineage>
        <taxon>Bacteria</taxon>
        <taxon>Pseudomonadati</taxon>
        <taxon>Bacteroidota</taxon>
        <taxon>Saprospiria</taxon>
        <taxon>Saprospirales</taxon>
        <taxon>Haliscomenobacteraceae</taxon>
        <taxon>Phaeodactylibacter</taxon>
    </lineage>
</organism>